<organism evidence="9 10">
    <name type="scientific">Blautia caccae</name>
    <dbReference type="NCBI Taxonomy" id="3133175"/>
    <lineage>
        <taxon>Bacteria</taxon>
        <taxon>Bacillati</taxon>
        <taxon>Bacillota</taxon>
        <taxon>Clostridia</taxon>
        <taxon>Lachnospirales</taxon>
        <taxon>Lachnospiraceae</taxon>
        <taxon>Blautia</taxon>
    </lineage>
</organism>
<reference evidence="9 10" key="1">
    <citation type="submission" date="2024-03" db="EMBL/GenBank/DDBJ databases">
        <title>Human intestinal bacterial collection.</title>
        <authorList>
            <person name="Pauvert C."/>
            <person name="Hitch T.C.A."/>
            <person name="Clavel T."/>
        </authorList>
    </citation>
    <scope>NUCLEOTIDE SEQUENCE [LARGE SCALE GENOMIC DNA]</scope>
    <source>
        <strain evidence="9 10">CLA-SR-H028</strain>
    </source>
</reference>
<keyword evidence="5" id="KW-0378">Hydrolase</keyword>
<evidence type="ECO:0000256" key="1">
    <source>
        <dbReference type="ARBA" id="ARBA00022475"/>
    </source>
</evidence>
<keyword evidence="2" id="KW-0673">Quorum sensing</keyword>
<dbReference type="Proteomes" id="UP001457898">
    <property type="component" value="Unassembled WGS sequence"/>
</dbReference>
<accession>A0ABV1DIL8</accession>
<feature type="transmembrane region" description="Helical" evidence="8">
    <location>
        <begin position="137"/>
        <end position="158"/>
    </location>
</feature>
<dbReference type="EMBL" id="JBBMFP010000001">
    <property type="protein sequence ID" value="MEQ2429661.1"/>
    <property type="molecule type" value="Genomic_DNA"/>
</dbReference>
<keyword evidence="10" id="KW-1185">Reference proteome</keyword>
<protein>
    <submittedName>
        <fullName evidence="9">Accessory gene regulator B family protein</fullName>
    </submittedName>
</protein>
<evidence type="ECO:0000256" key="4">
    <source>
        <dbReference type="ARBA" id="ARBA00022692"/>
    </source>
</evidence>
<keyword evidence="6 8" id="KW-1133">Transmembrane helix</keyword>
<evidence type="ECO:0000256" key="3">
    <source>
        <dbReference type="ARBA" id="ARBA00022670"/>
    </source>
</evidence>
<gene>
    <name evidence="9" type="ORF">WMO65_01445</name>
</gene>
<evidence type="ECO:0000313" key="10">
    <source>
        <dbReference type="Proteomes" id="UP001457898"/>
    </source>
</evidence>
<dbReference type="Pfam" id="PF04647">
    <property type="entry name" value="AgrB"/>
    <property type="match status" value="1"/>
</dbReference>
<evidence type="ECO:0000313" key="9">
    <source>
        <dbReference type="EMBL" id="MEQ2429661.1"/>
    </source>
</evidence>
<keyword evidence="3" id="KW-0645">Protease</keyword>
<keyword evidence="7 8" id="KW-0472">Membrane</keyword>
<evidence type="ECO:0000256" key="8">
    <source>
        <dbReference type="SAM" id="Phobius"/>
    </source>
</evidence>
<keyword evidence="1" id="KW-1003">Cell membrane</keyword>
<evidence type="ECO:0000256" key="6">
    <source>
        <dbReference type="ARBA" id="ARBA00022989"/>
    </source>
</evidence>
<feature type="transmembrane region" description="Helical" evidence="8">
    <location>
        <begin position="98"/>
        <end position="116"/>
    </location>
</feature>
<sequence>MKIIEKMVQQDIIQKENKEWMEFGLRQAVHIMGNWCLVICIGLLFQLEIWQSLFFYFSYCIVRIFAGGYHAKTRPGCYICSMICIALAFLIYQQITINKIVCCLLYMIAVIMIICYSPMDNPNKRLSVVEKVHYRKIVRCVLLLYSLLFAGTMCISFYRMYVLSLLAVLFAGIMVFAGLLQEKISIHR</sequence>
<evidence type="ECO:0000256" key="2">
    <source>
        <dbReference type="ARBA" id="ARBA00022654"/>
    </source>
</evidence>
<keyword evidence="4 8" id="KW-0812">Transmembrane</keyword>
<dbReference type="SMART" id="SM00793">
    <property type="entry name" value="AgrB"/>
    <property type="match status" value="1"/>
</dbReference>
<dbReference type="RefSeq" id="WP_148393092.1">
    <property type="nucleotide sequence ID" value="NZ_JBBMFP010000001.1"/>
</dbReference>
<feature type="transmembrane region" description="Helical" evidence="8">
    <location>
        <begin position="164"/>
        <end position="180"/>
    </location>
</feature>
<evidence type="ECO:0000256" key="5">
    <source>
        <dbReference type="ARBA" id="ARBA00022801"/>
    </source>
</evidence>
<feature type="transmembrane region" description="Helical" evidence="8">
    <location>
        <begin position="53"/>
        <end position="69"/>
    </location>
</feature>
<dbReference type="InterPro" id="IPR006741">
    <property type="entry name" value="AgrB"/>
</dbReference>
<proteinExistence type="predicted"/>
<feature type="transmembrane region" description="Helical" evidence="8">
    <location>
        <begin position="28"/>
        <end position="47"/>
    </location>
</feature>
<feature type="transmembrane region" description="Helical" evidence="8">
    <location>
        <begin position="76"/>
        <end position="92"/>
    </location>
</feature>
<comment type="caution">
    <text evidence="9">The sequence shown here is derived from an EMBL/GenBank/DDBJ whole genome shotgun (WGS) entry which is preliminary data.</text>
</comment>
<name>A0ABV1DIL8_9FIRM</name>
<evidence type="ECO:0000256" key="7">
    <source>
        <dbReference type="ARBA" id="ARBA00023136"/>
    </source>
</evidence>